<evidence type="ECO:0000313" key="2">
    <source>
        <dbReference type="EMBL" id="KAG9341553.1"/>
    </source>
</evidence>
<sequence length="258" mass="28647">MRRRALWVMADPLCWNVSVAPHNASGAVPQTKPTLGCETSVRGQRVLSWRWAGRSAHAGVGGGGGGPPSSSEGKSNHRCGRMIDRFARSCSVPGLVFLKRSGLFWPPVSPRSFIKTITRCFIPWKCSFSRGRQAQSQSRLERQDRMFRGPELPSIFGRRSDGHLKDSILRTELRRNRQQGQYLGRLQNQPALSGDLHILSAQRLPQSDTDLQAPPCGLPSLCHLSKHSRSTFRLPGPVSAPRSPEKEEQLGTKKNHTI</sequence>
<dbReference type="Proteomes" id="UP000824540">
    <property type="component" value="Unassembled WGS sequence"/>
</dbReference>
<evidence type="ECO:0000256" key="1">
    <source>
        <dbReference type="SAM" id="MobiDB-lite"/>
    </source>
</evidence>
<dbReference type="AlphaFoldDB" id="A0A8T2NLA5"/>
<evidence type="ECO:0000313" key="3">
    <source>
        <dbReference type="Proteomes" id="UP000824540"/>
    </source>
</evidence>
<dbReference type="EMBL" id="JAFBMS010000034">
    <property type="protein sequence ID" value="KAG9341553.1"/>
    <property type="molecule type" value="Genomic_DNA"/>
</dbReference>
<keyword evidence="3" id="KW-1185">Reference proteome</keyword>
<feature type="region of interest" description="Disordered" evidence="1">
    <location>
        <begin position="232"/>
        <end position="258"/>
    </location>
</feature>
<comment type="caution">
    <text evidence="2">The sequence shown here is derived from an EMBL/GenBank/DDBJ whole genome shotgun (WGS) entry which is preliminary data.</text>
</comment>
<reference evidence="2" key="1">
    <citation type="thesis" date="2021" institute="BYU ScholarsArchive" country="Provo, UT, USA">
        <title>Applications of and Algorithms for Genome Assembly and Genomic Analyses with an Emphasis on Marine Teleosts.</title>
        <authorList>
            <person name="Pickett B.D."/>
        </authorList>
    </citation>
    <scope>NUCLEOTIDE SEQUENCE</scope>
    <source>
        <strain evidence="2">HI-2016</strain>
    </source>
</reference>
<gene>
    <name evidence="2" type="ORF">JZ751_019059</name>
</gene>
<proteinExistence type="predicted"/>
<accession>A0A8T2NLA5</accession>
<organism evidence="2 3">
    <name type="scientific">Albula glossodonta</name>
    <name type="common">roundjaw bonefish</name>
    <dbReference type="NCBI Taxonomy" id="121402"/>
    <lineage>
        <taxon>Eukaryota</taxon>
        <taxon>Metazoa</taxon>
        <taxon>Chordata</taxon>
        <taxon>Craniata</taxon>
        <taxon>Vertebrata</taxon>
        <taxon>Euteleostomi</taxon>
        <taxon>Actinopterygii</taxon>
        <taxon>Neopterygii</taxon>
        <taxon>Teleostei</taxon>
        <taxon>Albuliformes</taxon>
        <taxon>Albulidae</taxon>
        <taxon>Albula</taxon>
    </lineage>
</organism>
<feature type="region of interest" description="Disordered" evidence="1">
    <location>
        <begin position="57"/>
        <end position="77"/>
    </location>
</feature>
<name>A0A8T2NLA5_9TELE</name>
<protein>
    <submittedName>
        <fullName evidence="2">Uncharacterized protein</fullName>
    </submittedName>
</protein>